<protein>
    <submittedName>
        <fullName evidence="1">Uncharacterized protein</fullName>
    </submittedName>
</protein>
<gene>
    <name evidence="1" type="ORF">GCM10023183_11640</name>
</gene>
<name>A0ABP8FDF8_9BACT</name>
<dbReference type="Proteomes" id="UP001501844">
    <property type="component" value="Unassembled WGS sequence"/>
</dbReference>
<organism evidence="1 2">
    <name type="scientific">Nibribacter koreensis</name>
    <dbReference type="NCBI Taxonomy" id="1084519"/>
    <lineage>
        <taxon>Bacteria</taxon>
        <taxon>Pseudomonadati</taxon>
        <taxon>Bacteroidota</taxon>
        <taxon>Cytophagia</taxon>
        <taxon>Cytophagales</taxon>
        <taxon>Hymenobacteraceae</taxon>
        <taxon>Nibribacter</taxon>
    </lineage>
</organism>
<dbReference type="EMBL" id="BAABGX010000001">
    <property type="protein sequence ID" value="GAA4300942.1"/>
    <property type="molecule type" value="Genomic_DNA"/>
</dbReference>
<accession>A0ABP8FDF8</accession>
<evidence type="ECO:0000313" key="1">
    <source>
        <dbReference type="EMBL" id="GAA4300942.1"/>
    </source>
</evidence>
<keyword evidence="2" id="KW-1185">Reference proteome</keyword>
<dbReference type="RefSeq" id="WP_345163475.1">
    <property type="nucleotide sequence ID" value="NZ_BAABGX010000001.1"/>
</dbReference>
<evidence type="ECO:0000313" key="2">
    <source>
        <dbReference type="Proteomes" id="UP001501844"/>
    </source>
</evidence>
<reference evidence="2" key="1">
    <citation type="journal article" date="2019" name="Int. J. Syst. Evol. Microbiol.">
        <title>The Global Catalogue of Microorganisms (GCM) 10K type strain sequencing project: providing services to taxonomists for standard genome sequencing and annotation.</title>
        <authorList>
            <consortium name="The Broad Institute Genomics Platform"/>
            <consortium name="The Broad Institute Genome Sequencing Center for Infectious Disease"/>
            <person name="Wu L."/>
            <person name="Ma J."/>
        </authorList>
    </citation>
    <scope>NUCLEOTIDE SEQUENCE [LARGE SCALE GENOMIC DNA]</scope>
    <source>
        <strain evidence="2">JCM 17917</strain>
    </source>
</reference>
<comment type="caution">
    <text evidence="1">The sequence shown here is derived from an EMBL/GenBank/DDBJ whole genome shotgun (WGS) entry which is preliminary data.</text>
</comment>
<proteinExistence type="predicted"/>
<sequence>MTSEQLAPLNRWVKKRLSVALNAWLYLNNFCRRVKLKVFKVTFNDVFVLRKNTIDIFWSVKGCHKIEVGHFGAISGNVKGVTIPYDKSFPSIELVFYGVKARIKRKINLPESYFFEKTRTFKTTIDPAFKRSLCLDQNLVSLKISDLITIQKTAFQRRELTNLLPQPILMKERLPVFHRLPNVKISLPEYRQEDYSRL</sequence>